<keyword evidence="8" id="KW-0902">Two-component regulatory system</keyword>
<dbReference type="PANTHER" id="PTHR24421">
    <property type="entry name" value="NITRATE/NITRITE SENSOR PROTEIN NARX-RELATED"/>
    <property type="match status" value="1"/>
</dbReference>
<dbReference type="Proteomes" id="UP001268542">
    <property type="component" value="Unassembled WGS sequence"/>
</dbReference>
<dbReference type="GO" id="GO:0016301">
    <property type="term" value="F:kinase activity"/>
    <property type="evidence" value="ECO:0007669"/>
    <property type="project" value="UniProtKB-KW"/>
</dbReference>
<dbReference type="Pfam" id="PF07730">
    <property type="entry name" value="HisKA_3"/>
    <property type="match status" value="1"/>
</dbReference>
<dbReference type="CDD" id="cd16917">
    <property type="entry name" value="HATPase_UhpB-NarQ-NarX-like"/>
    <property type="match status" value="1"/>
</dbReference>
<keyword evidence="9" id="KW-1133">Transmembrane helix</keyword>
<evidence type="ECO:0000256" key="8">
    <source>
        <dbReference type="ARBA" id="ARBA00023012"/>
    </source>
</evidence>
<evidence type="ECO:0000259" key="10">
    <source>
        <dbReference type="Pfam" id="PF07730"/>
    </source>
</evidence>
<keyword evidence="7" id="KW-0067">ATP-binding</keyword>
<feature type="transmembrane region" description="Helical" evidence="9">
    <location>
        <begin position="68"/>
        <end position="93"/>
    </location>
</feature>
<keyword evidence="3" id="KW-0597">Phosphoprotein</keyword>
<organism evidence="11 12">
    <name type="scientific">Nocardioides imazamoxiresistens</name>
    <dbReference type="NCBI Taxonomy" id="3231893"/>
    <lineage>
        <taxon>Bacteria</taxon>
        <taxon>Bacillati</taxon>
        <taxon>Actinomycetota</taxon>
        <taxon>Actinomycetes</taxon>
        <taxon>Propionibacteriales</taxon>
        <taxon>Nocardioidaceae</taxon>
        <taxon>Nocardioides</taxon>
    </lineage>
</organism>
<evidence type="ECO:0000313" key="11">
    <source>
        <dbReference type="EMBL" id="MDT9591953.1"/>
    </source>
</evidence>
<dbReference type="RefSeq" id="WP_315731067.1">
    <property type="nucleotide sequence ID" value="NZ_JAVYII010000001.1"/>
</dbReference>
<name>A0ABU3PRV3_9ACTN</name>
<dbReference type="EC" id="2.7.13.3" evidence="2"/>
<gene>
    <name evidence="11" type="ORF">RDV89_02675</name>
</gene>
<dbReference type="Gene3D" id="1.20.5.1930">
    <property type="match status" value="1"/>
</dbReference>
<sequence>MTDAVQYQPTLSRWGVVWRVLFMLAISGIVMVEPYQRLAASHPWWIPIDVVIGVLAYVLIHHRRRRPVLVLAIVTTVAVVSSAAAGPAVLALVSLATRRVPWEIAVGALLSVVSAETYSRVAPITTPDPVWIGFTGNVVAAMAMVAWGMYIGSRRELLWTLRQRAERAESERDLRSGKARADERARIAREMHDVLAHRISQVAMHAGALSFRTDLDADALRAGIGEVQVRANEALTDLRGVLGVLRDPVSGEITHRPQPTYADLPQLVAEATAAGARVSFEDRLDEEPPAAVGRTLYRIVQEGITNAHKHAPGALLSVCLEEVDDGVAVRMRNPFGFGAPGAPGAGLGLVGLTERVDLAGGRLVYGREGDVFSVEVWLPWAP</sequence>
<feature type="transmembrane region" description="Helical" evidence="9">
    <location>
        <begin position="130"/>
        <end position="152"/>
    </location>
</feature>
<dbReference type="InterPro" id="IPR036890">
    <property type="entry name" value="HATPase_C_sf"/>
</dbReference>
<feature type="transmembrane region" description="Helical" evidence="9">
    <location>
        <begin position="44"/>
        <end position="62"/>
    </location>
</feature>
<dbReference type="EMBL" id="JAVYII010000001">
    <property type="protein sequence ID" value="MDT9591953.1"/>
    <property type="molecule type" value="Genomic_DNA"/>
</dbReference>
<protein>
    <recommendedName>
        <fullName evidence="2">histidine kinase</fullName>
        <ecNumber evidence="2">2.7.13.3</ecNumber>
    </recommendedName>
</protein>
<evidence type="ECO:0000256" key="3">
    <source>
        <dbReference type="ARBA" id="ARBA00022553"/>
    </source>
</evidence>
<accession>A0ABU3PRV3</accession>
<evidence type="ECO:0000313" key="12">
    <source>
        <dbReference type="Proteomes" id="UP001268542"/>
    </source>
</evidence>
<evidence type="ECO:0000256" key="2">
    <source>
        <dbReference type="ARBA" id="ARBA00012438"/>
    </source>
</evidence>
<evidence type="ECO:0000256" key="4">
    <source>
        <dbReference type="ARBA" id="ARBA00022679"/>
    </source>
</evidence>
<dbReference type="InterPro" id="IPR011712">
    <property type="entry name" value="Sig_transdc_His_kin_sub3_dim/P"/>
</dbReference>
<evidence type="ECO:0000256" key="9">
    <source>
        <dbReference type="SAM" id="Phobius"/>
    </source>
</evidence>
<evidence type="ECO:0000256" key="7">
    <source>
        <dbReference type="ARBA" id="ARBA00022840"/>
    </source>
</evidence>
<comment type="caution">
    <text evidence="11">The sequence shown here is derived from an EMBL/GenBank/DDBJ whole genome shotgun (WGS) entry which is preliminary data.</text>
</comment>
<keyword evidence="9" id="KW-0472">Membrane</keyword>
<evidence type="ECO:0000256" key="5">
    <source>
        <dbReference type="ARBA" id="ARBA00022741"/>
    </source>
</evidence>
<evidence type="ECO:0000256" key="1">
    <source>
        <dbReference type="ARBA" id="ARBA00000085"/>
    </source>
</evidence>
<comment type="catalytic activity">
    <reaction evidence="1">
        <text>ATP + protein L-histidine = ADP + protein N-phospho-L-histidine.</text>
        <dbReference type="EC" id="2.7.13.3"/>
    </reaction>
</comment>
<keyword evidence="4" id="KW-0808">Transferase</keyword>
<evidence type="ECO:0000256" key="6">
    <source>
        <dbReference type="ARBA" id="ARBA00022777"/>
    </source>
</evidence>
<keyword evidence="6 11" id="KW-0418">Kinase</keyword>
<feature type="transmembrane region" description="Helical" evidence="9">
    <location>
        <begin position="100"/>
        <end position="118"/>
    </location>
</feature>
<dbReference type="PANTHER" id="PTHR24421:SF10">
    <property type="entry name" value="NITRATE_NITRITE SENSOR PROTEIN NARQ"/>
    <property type="match status" value="1"/>
</dbReference>
<dbReference type="InterPro" id="IPR050482">
    <property type="entry name" value="Sensor_HK_TwoCompSys"/>
</dbReference>
<reference evidence="11 12" key="1">
    <citation type="submission" date="2023-08" db="EMBL/GenBank/DDBJ databases">
        <title>Nocardioides seae sp. nov., a bacterium isolated from a soil.</title>
        <authorList>
            <person name="Wang X."/>
        </authorList>
    </citation>
    <scope>NUCLEOTIDE SEQUENCE [LARGE SCALE GENOMIC DNA]</scope>
    <source>
        <strain evidence="11 12">YZH12</strain>
    </source>
</reference>
<dbReference type="SUPFAM" id="SSF55874">
    <property type="entry name" value="ATPase domain of HSP90 chaperone/DNA topoisomerase II/histidine kinase"/>
    <property type="match status" value="1"/>
</dbReference>
<keyword evidence="9" id="KW-0812">Transmembrane</keyword>
<feature type="transmembrane region" description="Helical" evidence="9">
    <location>
        <begin position="16"/>
        <end position="32"/>
    </location>
</feature>
<keyword evidence="12" id="KW-1185">Reference proteome</keyword>
<feature type="domain" description="Signal transduction histidine kinase subgroup 3 dimerisation and phosphoacceptor" evidence="10">
    <location>
        <begin position="183"/>
        <end position="248"/>
    </location>
</feature>
<proteinExistence type="predicted"/>
<dbReference type="Gene3D" id="3.30.565.10">
    <property type="entry name" value="Histidine kinase-like ATPase, C-terminal domain"/>
    <property type="match status" value="1"/>
</dbReference>
<keyword evidence="5" id="KW-0547">Nucleotide-binding</keyword>